<dbReference type="AlphaFoldDB" id="A0A412ARX0"/>
<dbReference type="Gene3D" id="2.70.70.10">
    <property type="entry name" value="Glucose Permease (Domain IIA)"/>
    <property type="match status" value="1"/>
</dbReference>
<evidence type="ECO:0000259" key="3">
    <source>
        <dbReference type="Pfam" id="PF01551"/>
    </source>
</evidence>
<sequence length="368" mass="41323">MQVIFLWSKFLKSPKIILTILCAFLILAVSLPISFGSNTVMEVTAQPSSAKRDFIRYAEFNVPYAALETAMQADIDSYSSEHHINWIEPLAYLGAKYGGNFSSYKKKDLASILEKLKNGEDMDGLAKDMKYYPYYYQVYSTVLGGLLGEYQVTVQDPEAPSKTVTETKYGLQAYSPIAKTFPFQHYDDFGASRSYGYQRNHLGHDLMAATGTPVIAVESGTVEVMGWNQYGGWRIGIRSFDKKRYYYYAHLRQNRPYQVDLTEGKVVNAGDVIGYVGRTGYSTTENVNNINTSHLHFGLELIFDESQKECDNEIWIDLYAITKLLQKHQSETLRVPETKEFYSISSGQAASSKVTASQNSESSASGSS</sequence>
<protein>
    <submittedName>
        <fullName evidence="4">M23 family peptidase</fullName>
    </submittedName>
</protein>
<accession>A0A412ARX0</accession>
<dbReference type="InterPro" id="IPR016047">
    <property type="entry name" value="M23ase_b-sheet_dom"/>
</dbReference>
<dbReference type="SUPFAM" id="SSF51261">
    <property type="entry name" value="Duplicated hybrid motif"/>
    <property type="match status" value="1"/>
</dbReference>
<comment type="caution">
    <text evidence="4">The sequence shown here is derived from an EMBL/GenBank/DDBJ whole genome shotgun (WGS) entry which is preliminary data.</text>
</comment>
<feature type="region of interest" description="Disordered" evidence="2">
    <location>
        <begin position="344"/>
        <end position="368"/>
    </location>
</feature>
<keyword evidence="1" id="KW-0732">Signal</keyword>
<feature type="compositionally biased region" description="Polar residues" evidence="2">
    <location>
        <begin position="344"/>
        <end position="356"/>
    </location>
</feature>
<dbReference type="PANTHER" id="PTHR21666">
    <property type="entry name" value="PEPTIDASE-RELATED"/>
    <property type="match status" value="1"/>
</dbReference>
<gene>
    <name evidence="4" type="ORF">DWY99_13915</name>
</gene>
<name>A0A412ARX0_9FIRM</name>
<dbReference type="InterPro" id="IPR050570">
    <property type="entry name" value="Cell_wall_metabolism_enzyme"/>
</dbReference>
<dbReference type="EMBL" id="QRTC01000093">
    <property type="protein sequence ID" value="RGQ33767.1"/>
    <property type="molecule type" value="Genomic_DNA"/>
</dbReference>
<dbReference type="Pfam" id="PF01551">
    <property type="entry name" value="Peptidase_M23"/>
    <property type="match status" value="1"/>
</dbReference>
<feature type="domain" description="M23ase beta-sheet core" evidence="3">
    <location>
        <begin position="200"/>
        <end position="299"/>
    </location>
</feature>
<dbReference type="CDD" id="cd12797">
    <property type="entry name" value="M23_peptidase"/>
    <property type="match status" value="1"/>
</dbReference>
<dbReference type="Proteomes" id="UP000284751">
    <property type="component" value="Unassembled WGS sequence"/>
</dbReference>
<feature type="compositionally biased region" description="Low complexity" evidence="2">
    <location>
        <begin position="357"/>
        <end position="368"/>
    </location>
</feature>
<organism evidence="4 5">
    <name type="scientific">[Clostridium] leptum</name>
    <dbReference type="NCBI Taxonomy" id="1535"/>
    <lineage>
        <taxon>Bacteria</taxon>
        <taxon>Bacillati</taxon>
        <taxon>Bacillota</taxon>
        <taxon>Clostridia</taxon>
        <taxon>Eubacteriales</taxon>
        <taxon>Oscillospiraceae</taxon>
        <taxon>Oscillospiraceae incertae sedis</taxon>
    </lineage>
</organism>
<evidence type="ECO:0000313" key="5">
    <source>
        <dbReference type="Proteomes" id="UP000284751"/>
    </source>
</evidence>
<evidence type="ECO:0000256" key="1">
    <source>
        <dbReference type="ARBA" id="ARBA00022729"/>
    </source>
</evidence>
<proteinExistence type="predicted"/>
<evidence type="ECO:0000313" key="4">
    <source>
        <dbReference type="EMBL" id="RGQ33767.1"/>
    </source>
</evidence>
<dbReference type="PANTHER" id="PTHR21666:SF289">
    <property type="entry name" value="L-ALA--D-GLU ENDOPEPTIDASE"/>
    <property type="match status" value="1"/>
</dbReference>
<evidence type="ECO:0000256" key="2">
    <source>
        <dbReference type="SAM" id="MobiDB-lite"/>
    </source>
</evidence>
<dbReference type="GO" id="GO:0004222">
    <property type="term" value="F:metalloendopeptidase activity"/>
    <property type="evidence" value="ECO:0007669"/>
    <property type="project" value="TreeGrafter"/>
</dbReference>
<reference evidence="4 5" key="1">
    <citation type="submission" date="2018-08" db="EMBL/GenBank/DDBJ databases">
        <title>A genome reference for cultivated species of the human gut microbiota.</title>
        <authorList>
            <person name="Zou Y."/>
            <person name="Xue W."/>
            <person name="Luo G."/>
        </authorList>
    </citation>
    <scope>NUCLEOTIDE SEQUENCE [LARGE SCALE GENOMIC DNA]</scope>
    <source>
        <strain evidence="4 5">AF28-26</strain>
    </source>
</reference>
<dbReference type="InterPro" id="IPR011055">
    <property type="entry name" value="Dup_hybrid_motif"/>
</dbReference>